<gene>
    <name evidence="1" type="ORF">I9080_002124</name>
</gene>
<comment type="caution">
    <text evidence="1">The sequence shown here is derived from an EMBL/GenBank/DDBJ whole genome shotgun (WGS) entry which is preliminary data.</text>
</comment>
<reference evidence="1" key="2">
    <citation type="submission" date="2020-07" db="EMBL/GenBank/DDBJ databases">
        <authorList>
            <consortium name="NCBI Pathogen Detection Project"/>
        </authorList>
    </citation>
    <scope>NUCLEOTIDE SEQUENCE</scope>
    <source>
        <strain evidence="1">C8</strain>
    </source>
</reference>
<dbReference type="Proteomes" id="UP000859547">
    <property type="component" value="Unassembled WGS sequence"/>
</dbReference>
<name>A0A8H9UX66_CLOPF</name>
<sequence>MLGKNLEEDIQGIYIGNKVKNSQVILCNYIRSVTDNIDKFNFKIGTVGIGKEVNLKNKAIEINL</sequence>
<organism evidence="1">
    <name type="scientific">Clostridium perfringens</name>
    <dbReference type="NCBI Taxonomy" id="1502"/>
    <lineage>
        <taxon>Bacteria</taxon>
        <taxon>Bacillati</taxon>
        <taxon>Bacillota</taxon>
        <taxon>Clostridia</taxon>
        <taxon>Eubacteriales</taxon>
        <taxon>Clostridiaceae</taxon>
        <taxon>Clostridium</taxon>
    </lineage>
</organism>
<dbReference type="RefSeq" id="WP_004456673.1">
    <property type="nucleotide sequence ID" value="NZ_CATNXJ010000012.1"/>
</dbReference>
<protein>
    <submittedName>
        <fullName evidence="1">Uncharacterized protein</fullName>
    </submittedName>
</protein>
<dbReference type="AlphaFoldDB" id="A0A8H9UX66"/>
<accession>A0A8H9UX66</accession>
<dbReference type="EMBL" id="DACTCB010000011">
    <property type="protein sequence ID" value="HAT4308314.1"/>
    <property type="molecule type" value="Genomic_DNA"/>
</dbReference>
<proteinExistence type="predicted"/>
<reference evidence="1" key="1">
    <citation type="journal article" date="2018" name="Genome Biol.">
        <title>SKESA: strategic k-mer extension for scrupulous assemblies.</title>
        <authorList>
            <person name="Souvorov A."/>
            <person name="Agarwala R."/>
            <person name="Lipman D.J."/>
        </authorList>
    </citation>
    <scope>NUCLEOTIDE SEQUENCE</scope>
    <source>
        <strain evidence="1">C8</strain>
    </source>
</reference>
<evidence type="ECO:0000313" key="1">
    <source>
        <dbReference type="EMBL" id="HAT4308314.1"/>
    </source>
</evidence>